<dbReference type="OrthoDB" id="6420162at2759"/>
<reference evidence="2 3" key="1">
    <citation type="submission" date="2013-11" db="EMBL/GenBank/DDBJ databases">
        <title>Genome sequencing of Stegodyphus mimosarum.</title>
        <authorList>
            <person name="Bechsgaard J."/>
        </authorList>
    </citation>
    <scope>NUCLEOTIDE SEQUENCE [LARGE SCALE GENOMIC DNA]</scope>
</reference>
<feature type="non-terminal residue" evidence="2">
    <location>
        <position position="491"/>
    </location>
</feature>
<evidence type="ECO:0000313" key="3">
    <source>
        <dbReference type="Proteomes" id="UP000054359"/>
    </source>
</evidence>
<keyword evidence="3" id="KW-1185">Reference proteome</keyword>
<evidence type="ECO:0000313" key="2">
    <source>
        <dbReference type="EMBL" id="KFM59495.1"/>
    </source>
</evidence>
<dbReference type="EMBL" id="KK113160">
    <property type="protein sequence ID" value="KFM59495.1"/>
    <property type="molecule type" value="Genomic_DNA"/>
</dbReference>
<accession>A0A087T306</accession>
<gene>
    <name evidence="2" type="ORF">X975_00118</name>
</gene>
<sequence>MDQSCSDLEFFDFKNVSEEEIKEIQAILKGPGSNGCVELPWEIPIRENSAEVAPQNEGAAEKTEQVNSTKSAKTLGTVVGQALHFASPQTPLSPPIARLPPPPVEAFVTPPTTIGPYPNTPYFVSRTIPYLRAYSHVGVPFFACPIPGAGESSPMPSPYGQFVPIVPATVGQEKFVGQIENENTQKNRGPGDRQFNRRNKKKLPNAEYCGSYDSENVVDVYRDAVLGDEQTSVSSPVSSTVSNERPTSVPLVPLPVPPSTFGVAGGTLPLHGYPPGLHTLPYTQMSGPQAPSAAMYYVPVFNHPYGSYIPSPPSAPMVLPVNLRPESEPTSEINTESNEVIKNINTVVPPVSHPKSVESVQSNCEIDSASEQCVEHPDVKQAPVDPTAKNTISEVEEVIDCNSSSDYPLSKSISSSPDCIPETADDNCKCQPANEDYKEPIRDSSRCWADLFKKPCTEVNGIDRQLTVEQGHENINNLNKDISNGKLYSVP</sequence>
<feature type="region of interest" description="Disordered" evidence="1">
    <location>
        <begin position="231"/>
        <end position="253"/>
    </location>
</feature>
<feature type="region of interest" description="Disordered" evidence="1">
    <location>
        <begin position="180"/>
        <end position="202"/>
    </location>
</feature>
<evidence type="ECO:0000256" key="1">
    <source>
        <dbReference type="SAM" id="MobiDB-lite"/>
    </source>
</evidence>
<dbReference type="Proteomes" id="UP000054359">
    <property type="component" value="Unassembled WGS sequence"/>
</dbReference>
<feature type="compositionally biased region" description="Basic and acidic residues" evidence="1">
    <location>
        <begin position="183"/>
        <end position="195"/>
    </location>
</feature>
<name>A0A087T306_STEMI</name>
<dbReference type="OMA" id="PFFACPI"/>
<feature type="compositionally biased region" description="Low complexity" evidence="1">
    <location>
        <begin position="231"/>
        <end position="251"/>
    </location>
</feature>
<organism evidence="2 3">
    <name type="scientific">Stegodyphus mimosarum</name>
    <name type="common">African social velvet spider</name>
    <dbReference type="NCBI Taxonomy" id="407821"/>
    <lineage>
        <taxon>Eukaryota</taxon>
        <taxon>Metazoa</taxon>
        <taxon>Ecdysozoa</taxon>
        <taxon>Arthropoda</taxon>
        <taxon>Chelicerata</taxon>
        <taxon>Arachnida</taxon>
        <taxon>Araneae</taxon>
        <taxon>Araneomorphae</taxon>
        <taxon>Entelegynae</taxon>
        <taxon>Eresoidea</taxon>
        <taxon>Eresidae</taxon>
        <taxon>Stegodyphus</taxon>
    </lineage>
</organism>
<protein>
    <submittedName>
        <fullName evidence="2">Uncharacterized protein</fullName>
    </submittedName>
</protein>
<dbReference type="AlphaFoldDB" id="A0A087T306"/>
<proteinExistence type="predicted"/>